<dbReference type="STRING" id="1353952.A0A165CHA6"/>
<evidence type="ECO:0000256" key="1">
    <source>
        <dbReference type="SAM" id="MobiDB-lite"/>
    </source>
</evidence>
<dbReference type="EMBL" id="KV424144">
    <property type="protein sequence ID" value="KZT50793.1"/>
    <property type="molecule type" value="Genomic_DNA"/>
</dbReference>
<reference evidence="3 4" key="1">
    <citation type="journal article" date="2016" name="Mol. Biol. Evol.">
        <title>Comparative Genomics of Early-Diverging Mushroom-Forming Fungi Provides Insights into the Origins of Lignocellulose Decay Capabilities.</title>
        <authorList>
            <person name="Nagy L.G."/>
            <person name="Riley R."/>
            <person name="Tritt A."/>
            <person name="Adam C."/>
            <person name="Daum C."/>
            <person name="Floudas D."/>
            <person name="Sun H."/>
            <person name="Yadav J.S."/>
            <person name="Pangilinan J."/>
            <person name="Larsson K.H."/>
            <person name="Matsuura K."/>
            <person name="Barry K."/>
            <person name="Labutti K."/>
            <person name="Kuo R."/>
            <person name="Ohm R.A."/>
            <person name="Bhattacharya S.S."/>
            <person name="Shirouzu T."/>
            <person name="Yoshinaga Y."/>
            <person name="Martin F.M."/>
            <person name="Grigoriev I.V."/>
            <person name="Hibbett D.S."/>
        </authorList>
    </citation>
    <scope>NUCLEOTIDE SEQUENCE [LARGE SCALE GENOMIC DNA]</scope>
    <source>
        <strain evidence="3 4">HHB12733</strain>
    </source>
</reference>
<dbReference type="InterPro" id="IPR011009">
    <property type="entry name" value="Kinase-like_dom_sf"/>
</dbReference>
<feature type="compositionally biased region" description="Polar residues" evidence="1">
    <location>
        <begin position="7"/>
        <end position="20"/>
    </location>
</feature>
<evidence type="ECO:0000259" key="2">
    <source>
        <dbReference type="PROSITE" id="PS50011"/>
    </source>
</evidence>
<keyword evidence="4" id="KW-1185">Reference proteome</keyword>
<dbReference type="AlphaFoldDB" id="A0A165CHA6"/>
<dbReference type="Proteomes" id="UP000076842">
    <property type="component" value="Unassembled WGS sequence"/>
</dbReference>
<name>A0A165CHA6_9BASI</name>
<keyword evidence="3" id="KW-0418">Kinase</keyword>
<protein>
    <submittedName>
        <fullName evidence="3">Kinase-like protein</fullName>
    </submittedName>
</protein>
<feature type="region of interest" description="Disordered" evidence="1">
    <location>
        <begin position="1"/>
        <end position="20"/>
    </location>
</feature>
<dbReference type="PANTHER" id="PTHR44329:SF214">
    <property type="entry name" value="PROTEIN KINASE DOMAIN-CONTAINING PROTEIN"/>
    <property type="match status" value="1"/>
</dbReference>
<keyword evidence="3" id="KW-0808">Transferase</keyword>
<sequence>MDDPGPSYSTQDIPATPSSQAVDTVLAPALLEFATRPTSLALAAQAIPEVLTLKDLTAGIENISGNPVGGGARGNVWTALYIKEKVALKTIRASGRKWEKHFVRELRAWTGLSHPNLLPLYGVCTHGLSGLAMVSPWMDFGRILDYLNDHKEARRDPLILGIAKGLCYLHTLEDPIAHGDLRAANVLVNAEHEACLADFGLARFVFTSQDTSESESGTQGNERWMPPERFSDTEMTSATSVTTVADVYAFGMVIYEIYTGLKPFHHVRNHFIVVRMVSAGDIMQRPTLEGTDTELWDGMWALAEDCWKKEPHARPTAEELVARVGVMVRDAVDQSLPPTKPQ</sequence>
<dbReference type="InterPro" id="IPR001245">
    <property type="entry name" value="Ser-Thr/Tyr_kinase_cat_dom"/>
</dbReference>
<dbReference type="SUPFAM" id="SSF56112">
    <property type="entry name" value="Protein kinase-like (PK-like)"/>
    <property type="match status" value="1"/>
</dbReference>
<dbReference type="PANTHER" id="PTHR44329">
    <property type="entry name" value="SERINE/THREONINE-PROTEIN KINASE TNNI3K-RELATED"/>
    <property type="match status" value="1"/>
</dbReference>
<proteinExistence type="predicted"/>
<dbReference type="InterPro" id="IPR000719">
    <property type="entry name" value="Prot_kinase_dom"/>
</dbReference>
<evidence type="ECO:0000313" key="3">
    <source>
        <dbReference type="EMBL" id="KZT50793.1"/>
    </source>
</evidence>
<dbReference type="GO" id="GO:0004674">
    <property type="term" value="F:protein serine/threonine kinase activity"/>
    <property type="evidence" value="ECO:0007669"/>
    <property type="project" value="TreeGrafter"/>
</dbReference>
<dbReference type="GO" id="GO:0005524">
    <property type="term" value="F:ATP binding"/>
    <property type="evidence" value="ECO:0007669"/>
    <property type="project" value="InterPro"/>
</dbReference>
<gene>
    <name evidence="3" type="ORF">CALCODRAFT_169002</name>
</gene>
<feature type="domain" description="Protein kinase" evidence="2">
    <location>
        <begin position="62"/>
        <end position="326"/>
    </location>
</feature>
<dbReference type="InParanoid" id="A0A165CHA6"/>
<dbReference type="Gene3D" id="1.10.510.10">
    <property type="entry name" value="Transferase(Phosphotransferase) domain 1"/>
    <property type="match status" value="1"/>
</dbReference>
<evidence type="ECO:0000313" key="4">
    <source>
        <dbReference type="Proteomes" id="UP000076842"/>
    </source>
</evidence>
<dbReference type="Pfam" id="PF07714">
    <property type="entry name" value="PK_Tyr_Ser-Thr"/>
    <property type="match status" value="1"/>
</dbReference>
<dbReference type="InterPro" id="IPR051681">
    <property type="entry name" value="Ser/Thr_Kinases-Pseudokinases"/>
</dbReference>
<dbReference type="OrthoDB" id="4062651at2759"/>
<organism evidence="3 4">
    <name type="scientific">Calocera cornea HHB12733</name>
    <dbReference type="NCBI Taxonomy" id="1353952"/>
    <lineage>
        <taxon>Eukaryota</taxon>
        <taxon>Fungi</taxon>
        <taxon>Dikarya</taxon>
        <taxon>Basidiomycota</taxon>
        <taxon>Agaricomycotina</taxon>
        <taxon>Dacrymycetes</taxon>
        <taxon>Dacrymycetales</taxon>
        <taxon>Dacrymycetaceae</taxon>
        <taxon>Calocera</taxon>
    </lineage>
</organism>
<dbReference type="PROSITE" id="PS50011">
    <property type="entry name" value="PROTEIN_KINASE_DOM"/>
    <property type="match status" value="1"/>
</dbReference>
<accession>A0A165CHA6</accession>